<keyword evidence="1" id="KW-0808">Transferase</keyword>
<dbReference type="GO" id="GO:0016597">
    <property type="term" value="F:amino acid binding"/>
    <property type="evidence" value="ECO:0007669"/>
    <property type="project" value="InterPro"/>
</dbReference>
<protein>
    <recommendedName>
        <fullName evidence="2">Aspartate/ornithine carbamoyltransferase carbamoyl-P binding domain-containing protein</fullName>
    </recommendedName>
</protein>
<evidence type="ECO:0000259" key="2">
    <source>
        <dbReference type="Pfam" id="PF02729"/>
    </source>
</evidence>
<gene>
    <name evidence="3" type="ORF">S01H1_64253</name>
</gene>
<dbReference type="PRINTS" id="PR00101">
    <property type="entry name" value="ATCASE"/>
</dbReference>
<dbReference type="Pfam" id="PF02729">
    <property type="entry name" value="OTCace_N"/>
    <property type="match status" value="1"/>
</dbReference>
<dbReference type="GO" id="GO:0016743">
    <property type="term" value="F:carboxyl- or carbamoyltransferase activity"/>
    <property type="evidence" value="ECO:0007669"/>
    <property type="project" value="InterPro"/>
</dbReference>
<proteinExistence type="predicted"/>
<evidence type="ECO:0000313" key="3">
    <source>
        <dbReference type="EMBL" id="GAG41217.1"/>
    </source>
</evidence>
<dbReference type="GO" id="GO:0006520">
    <property type="term" value="P:amino acid metabolic process"/>
    <property type="evidence" value="ECO:0007669"/>
    <property type="project" value="InterPro"/>
</dbReference>
<dbReference type="AlphaFoldDB" id="X0Y1H4"/>
<dbReference type="PANTHER" id="PTHR45753">
    <property type="entry name" value="ORNITHINE CARBAMOYLTRANSFERASE, MITOCHONDRIAL"/>
    <property type="match status" value="1"/>
</dbReference>
<evidence type="ECO:0000256" key="1">
    <source>
        <dbReference type="ARBA" id="ARBA00022679"/>
    </source>
</evidence>
<organism evidence="3">
    <name type="scientific">marine sediment metagenome</name>
    <dbReference type="NCBI Taxonomy" id="412755"/>
    <lineage>
        <taxon>unclassified sequences</taxon>
        <taxon>metagenomes</taxon>
        <taxon>ecological metagenomes</taxon>
    </lineage>
</organism>
<feature type="non-terminal residue" evidence="3">
    <location>
        <position position="1"/>
    </location>
</feature>
<dbReference type="InterPro" id="IPR036901">
    <property type="entry name" value="Asp/Orn_carbamoylTrfase_sf"/>
</dbReference>
<dbReference type="InterPro" id="IPR006132">
    <property type="entry name" value="Asp/Orn_carbamoyltranf_P-bd"/>
</dbReference>
<name>X0Y1H4_9ZZZZ</name>
<sequence>CNMVSSASFKGRDIVSIREFNRGEIDYTLDTATDMIPLEEKGSEPLKGKVMVALLFEPGARTRLSFESSICRLGRSVIGFAEPEVSSVVKGESLALGAV</sequence>
<comment type="caution">
    <text evidence="3">The sequence shown here is derived from an EMBL/GenBank/DDBJ whole genome shotgun (WGS) entry which is preliminary data.</text>
</comment>
<dbReference type="SUPFAM" id="SSF53671">
    <property type="entry name" value="Aspartate/ornithine carbamoyltransferase"/>
    <property type="match status" value="1"/>
</dbReference>
<reference evidence="3" key="1">
    <citation type="journal article" date="2014" name="Front. Microbiol.">
        <title>High frequency of phylogenetically diverse reductive dehalogenase-homologous genes in deep subseafloor sedimentary metagenomes.</title>
        <authorList>
            <person name="Kawai M."/>
            <person name="Futagami T."/>
            <person name="Toyoda A."/>
            <person name="Takaki Y."/>
            <person name="Nishi S."/>
            <person name="Hori S."/>
            <person name="Arai W."/>
            <person name="Tsubouchi T."/>
            <person name="Morono Y."/>
            <person name="Uchiyama I."/>
            <person name="Ito T."/>
            <person name="Fujiyama A."/>
            <person name="Inagaki F."/>
            <person name="Takami H."/>
        </authorList>
    </citation>
    <scope>NUCLEOTIDE SEQUENCE</scope>
    <source>
        <strain evidence="3">Expedition CK06-06</strain>
    </source>
</reference>
<dbReference type="Gene3D" id="3.40.50.1370">
    <property type="entry name" value="Aspartate/ornithine carbamoyltransferase"/>
    <property type="match status" value="1"/>
</dbReference>
<accession>X0Y1H4</accession>
<feature type="domain" description="Aspartate/ornithine carbamoyltransferase carbamoyl-P binding" evidence="2">
    <location>
        <begin position="12"/>
        <end position="95"/>
    </location>
</feature>
<dbReference type="PANTHER" id="PTHR45753:SF6">
    <property type="entry name" value="ASPARTATE CARBAMOYLTRANSFERASE"/>
    <property type="match status" value="1"/>
</dbReference>
<dbReference type="EMBL" id="BARS01042344">
    <property type="protein sequence ID" value="GAG41217.1"/>
    <property type="molecule type" value="Genomic_DNA"/>
</dbReference>